<gene>
    <name evidence="1" type="ORF">KIPB_004254</name>
</gene>
<organism evidence="1 2">
    <name type="scientific">Kipferlia bialata</name>
    <dbReference type="NCBI Taxonomy" id="797122"/>
    <lineage>
        <taxon>Eukaryota</taxon>
        <taxon>Metamonada</taxon>
        <taxon>Carpediemonas-like organisms</taxon>
        <taxon>Kipferlia</taxon>
    </lineage>
</organism>
<accession>A0A9K3CTQ1</accession>
<keyword evidence="2" id="KW-1185">Reference proteome</keyword>
<dbReference type="AlphaFoldDB" id="A0A9K3CTQ1"/>
<evidence type="ECO:0000313" key="2">
    <source>
        <dbReference type="Proteomes" id="UP000265618"/>
    </source>
</evidence>
<proteinExistence type="predicted"/>
<evidence type="ECO:0000313" key="1">
    <source>
        <dbReference type="EMBL" id="GIQ83011.1"/>
    </source>
</evidence>
<dbReference type="EMBL" id="BDIP01000892">
    <property type="protein sequence ID" value="GIQ83011.1"/>
    <property type="molecule type" value="Genomic_DNA"/>
</dbReference>
<comment type="caution">
    <text evidence="1">The sequence shown here is derived from an EMBL/GenBank/DDBJ whole genome shotgun (WGS) entry which is preliminary data.</text>
</comment>
<dbReference type="Proteomes" id="UP000265618">
    <property type="component" value="Unassembled WGS sequence"/>
</dbReference>
<sequence length="285" mass="30493">MKGMKASALHRLSALVAAENAKTPHEAISRILLGIYGTDNQVEWLIGVLSSDAPPENLSESSLLDLAHEVNAGEKYRQRVVTLVKQLPLDVGSRWSFIRASLALQLVIPLISDQHMGKRNEGQTVIRAVSDYLNSVAPGPSSAALILNHLHSLSLEAQTTDLFSAFLPALHRVGAKPGDVGQDLRTNLGLQTDIGLRLATARGEGIVVGRTKGRVEGIVTGLVSGRAQGRAEGEVRARQARVEGEVRARQAEARGVARGRVEGRREGIATGFVAGAVANHAFHRR</sequence>
<reference evidence="1 2" key="1">
    <citation type="journal article" date="2018" name="PLoS ONE">
        <title>The draft genome of Kipferlia bialata reveals reductive genome evolution in fornicate parasites.</title>
        <authorList>
            <person name="Tanifuji G."/>
            <person name="Takabayashi S."/>
            <person name="Kume K."/>
            <person name="Takagi M."/>
            <person name="Nakayama T."/>
            <person name="Kamikawa R."/>
            <person name="Inagaki Y."/>
            <person name="Hashimoto T."/>
        </authorList>
    </citation>
    <scope>NUCLEOTIDE SEQUENCE [LARGE SCALE GENOMIC DNA]</scope>
    <source>
        <strain evidence="1">NY0173</strain>
    </source>
</reference>
<name>A0A9K3CTQ1_9EUKA</name>
<protein>
    <submittedName>
        <fullName evidence="1">Uncharacterized protein</fullName>
    </submittedName>
</protein>